<reference evidence="1 2" key="1">
    <citation type="journal article" date="2022" name="Allergy">
        <title>Genome assembly and annotation of Periplaneta americana reveal a comprehensive cockroach allergen profile.</title>
        <authorList>
            <person name="Wang L."/>
            <person name="Xiong Q."/>
            <person name="Saelim N."/>
            <person name="Wang L."/>
            <person name="Nong W."/>
            <person name="Wan A.T."/>
            <person name="Shi M."/>
            <person name="Liu X."/>
            <person name="Cao Q."/>
            <person name="Hui J.H.L."/>
            <person name="Sookrung N."/>
            <person name="Leung T.F."/>
            <person name="Tungtrongchitr A."/>
            <person name="Tsui S.K.W."/>
        </authorList>
    </citation>
    <scope>NUCLEOTIDE SEQUENCE [LARGE SCALE GENOMIC DNA]</scope>
    <source>
        <strain evidence="1">PWHHKU_190912</strain>
    </source>
</reference>
<evidence type="ECO:0000313" key="2">
    <source>
        <dbReference type="Proteomes" id="UP001148838"/>
    </source>
</evidence>
<proteinExistence type="predicted"/>
<keyword evidence="2" id="KW-1185">Reference proteome</keyword>
<organism evidence="1 2">
    <name type="scientific">Periplaneta americana</name>
    <name type="common">American cockroach</name>
    <name type="synonym">Blatta americana</name>
    <dbReference type="NCBI Taxonomy" id="6978"/>
    <lineage>
        <taxon>Eukaryota</taxon>
        <taxon>Metazoa</taxon>
        <taxon>Ecdysozoa</taxon>
        <taxon>Arthropoda</taxon>
        <taxon>Hexapoda</taxon>
        <taxon>Insecta</taxon>
        <taxon>Pterygota</taxon>
        <taxon>Neoptera</taxon>
        <taxon>Polyneoptera</taxon>
        <taxon>Dictyoptera</taxon>
        <taxon>Blattodea</taxon>
        <taxon>Blattoidea</taxon>
        <taxon>Blattidae</taxon>
        <taxon>Blattinae</taxon>
        <taxon>Periplaneta</taxon>
    </lineage>
</organism>
<dbReference type="EMBL" id="JAJSOF020000019">
    <property type="protein sequence ID" value="KAJ4438291.1"/>
    <property type="molecule type" value="Genomic_DNA"/>
</dbReference>
<accession>A0ABQ8SWZ1</accession>
<evidence type="ECO:0000313" key="1">
    <source>
        <dbReference type="EMBL" id="KAJ4438291.1"/>
    </source>
</evidence>
<feature type="non-terminal residue" evidence="1">
    <location>
        <position position="1"/>
    </location>
</feature>
<gene>
    <name evidence="1" type="ORF">ANN_14230</name>
</gene>
<name>A0ABQ8SWZ1_PERAM</name>
<sequence length="136" mass="15625">TRIQRRIRKKWNVNPAIPKSIYDWDRTLRDNGSLISKTGKHSKKHVAEMTVDQSDRSPGGILNVMLTGGPSCLIPDRLRSRLRRPSEAADTLGRPPWICQAMVAGGQQQNPLPYRRERGLHLRTLRRERRLTPQTI</sequence>
<protein>
    <submittedName>
        <fullName evidence="1">Uncharacterized protein</fullName>
    </submittedName>
</protein>
<dbReference type="Proteomes" id="UP001148838">
    <property type="component" value="Unassembled WGS sequence"/>
</dbReference>
<comment type="caution">
    <text evidence="1">The sequence shown here is derived from an EMBL/GenBank/DDBJ whole genome shotgun (WGS) entry which is preliminary data.</text>
</comment>